<evidence type="ECO:0000313" key="1">
    <source>
        <dbReference type="EMBL" id="RLV74526.1"/>
    </source>
</evidence>
<proteinExistence type="predicted"/>
<evidence type="ECO:0000313" key="2">
    <source>
        <dbReference type="Proteomes" id="UP000281594"/>
    </source>
</evidence>
<dbReference type="AlphaFoldDB" id="A0A0A0NFZ6"/>
<accession>A0A0A0NFZ6</accession>
<comment type="caution">
    <text evidence="1">The sequence shown here is derived from an EMBL/GenBank/DDBJ whole genome shotgun (WGS) entry which is preliminary data.</text>
</comment>
<dbReference type="EMBL" id="QYCY01000002">
    <property type="protein sequence ID" value="RLV74526.1"/>
    <property type="molecule type" value="Genomic_DNA"/>
</dbReference>
<dbReference type="Proteomes" id="UP000281594">
    <property type="component" value="Unassembled WGS sequence"/>
</dbReference>
<dbReference type="KEGG" id="src:M271_08600"/>
<protein>
    <submittedName>
        <fullName evidence="1">Uncharacterized protein</fullName>
    </submittedName>
</protein>
<dbReference type="SUPFAM" id="SSF51735">
    <property type="entry name" value="NAD(P)-binding Rossmann-fold domains"/>
    <property type="match status" value="1"/>
</dbReference>
<gene>
    <name evidence="1" type="ORF">D3C57_134910</name>
</gene>
<name>A0A0A0NFZ6_STRRN</name>
<dbReference type="RefSeq" id="WP_020866742.1">
    <property type="nucleotide sequence ID" value="NC_022785.1"/>
</dbReference>
<dbReference type="InterPro" id="IPR036291">
    <property type="entry name" value="NAD(P)-bd_dom_sf"/>
</dbReference>
<organism evidence="1 2">
    <name type="scientific">Streptomyces rapamycinicus (strain ATCC 29253 / DSM 41530 / NRRL 5491 / AYB-994)</name>
    <name type="common">Streptomyces hygroscopicus (strain ATCC 29253)</name>
    <dbReference type="NCBI Taxonomy" id="1343740"/>
    <lineage>
        <taxon>Bacteria</taxon>
        <taxon>Bacillati</taxon>
        <taxon>Actinomycetota</taxon>
        <taxon>Actinomycetes</taxon>
        <taxon>Kitasatosporales</taxon>
        <taxon>Streptomycetaceae</taxon>
        <taxon>Streptomyces</taxon>
        <taxon>Streptomyces violaceusniger group</taxon>
    </lineage>
</organism>
<dbReference type="STRING" id="1343740.M271_08600"/>
<dbReference type="eggNOG" id="COG1028">
    <property type="taxonomic scope" value="Bacteria"/>
</dbReference>
<dbReference type="HOGENOM" id="CLU_2036780_0_0_11"/>
<reference evidence="1 2" key="1">
    <citation type="journal article" date="2018" name="J. Biol. Chem.">
        <title>Discovery of the actinoplanic acid pathway in Streptomyces rapamycinicus reveals a genetically conserved synergism with rapamycin.</title>
        <authorList>
            <person name="Mrak P."/>
            <person name="Krastel P."/>
            <person name="Pivk Lukancic P."/>
            <person name="Tao J."/>
            <person name="Pistorius D."/>
            <person name="Moore C.M."/>
        </authorList>
    </citation>
    <scope>NUCLEOTIDE SEQUENCE [LARGE SCALE GENOMIC DNA]</scope>
    <source>
        <strain evidence="1 2">NRRL 5491</strain>
    </source>
</reference>
<sequence length="121" mass="12820">MTREDVRMGGFADSVAMVAGAGSGVGAAVARQPAMEGVGDPEAKRRIADAAVEGRSVELTDSLEGASWRRVPRVNLDGTFHVLRAAVRVMRPAGAGPDPGPPRSWRWMVLPVRSPMPTVMN</sequence>